<proteinExistence type="predicted"/>
<dbReference type="EMBL" id="PQWO01000009">
    <property type="protein sequence ID" value="PZD72698.1"/>
    <property type="molecule type" value="Genomic_DNA"/>
</dbReference>
<dbReference type="Proteomes" id="UP000248857">
    <property type="component" value="Unassembled WGS sequence"/>
</dbReference>
<sequence>MSCVIDATGKTLIAHPHYIRDNSIVRGKNNAGCLNRSAELVLSRLKGQLYMKVTACILMANMRSAGHKQFPINDFVALPAPIIGHDL</sequence>
<comment type="caution">
    <text evidence="1">The sequence shown here is derived from an EMBL/GenBank/DDBJ whole genome shotgun (WGS) entry which is preliminary data.</text>
</comment>
<dbReference type="AlphaFoldDB" id="A0A2W1JGM3"/>
<name>A0A2W1JGM3_9CYAN</name>
<organism evidence="1 2">
    <name type="scientific">Acaryochloris thomasi RCC1774</name>
    <dbReference type="NCBI Taxonomy" id="1764569"/>
    <lineage>
        <taxon>Bacteria</taxon>
        <taxon>Bacillati</taxon>
        <taxon>Cyanobacteriota</taxon>
        <taxon>Cyanophyceae</taxon>
        <taxon>Acaryochloridales</taxon>
        <taxon>Acaryochloridaceae</taxon>
        <taxon>Acaryochloris</taxon>
        <taxon>Acaryochloris thomasi</taxon>
    </lineage>
</organism>
<protein>
    <submittedName>
        <fullName evidence="1">Uncharacterized protein</fullName>
    </submittedName>
</protein>
<evidence type="ECO:0000313" key="2">
    <source>
        <dbReference type="Proteomes" id="UP000248857"/>
    </source>
</evidence>
<evidence type="ECO:0000313" key="1">
    <source>
        <dbReference type="EMBL" id="PZD72698.1"/>
    </source>
</evidence>
<accession>A0A2W1JGM3</accession>
<reference evidence="1 2" key="1">
    <citation type="journal article" date="2018" name="Sci. Rep.">
        <title>A novel species of the marine cyanobacterium Acaryochloris with a unique pigment content and lifestyle.</title>
        <authorList>
            <person name="Partensky F."/>
            <person name="Six C."/>
            <person name="Ratin M."/>
            <person name="Garczarek L."/>
            <person name="Vaulot D."/>
            <person name="Probert I."/>
            <person name="Calteau A."/>
            <person name="Gourvil P."/>
            <person name="Marie D."/>
            <person name="Grebert T."/>
            <person name="Bouchier C."/>
            <person name="Le Panse S."/>
            <person name="Gachenot M."/>
            <person name="Rodriguez F."/>
            <person name="Garrido J.L."/>
        </authorList>
    </citation>
    <scope>NUCLEOTIDE SEQUENCE [LARGE SCALE GENOMIC DNA]</scope>
    <source>
        <strain evidence="1 2">RCC1774</strain>
    </source>
</reference>
<keyword evidence="2" id="KW-1185">Reference proteome</keyword>
<gene>
    <name evidence="1" type="ORF">C1752_03535</name>
</gene>